<keyword evidence="3" id="KW-1133">Transmembrane helix</keyword>
<feature type="transmembrane region" description="Helical" evidence="3">
    <location>
        <begin position="420"/>
        <end position="449"/>
    </location>
</feature>
<feature type="coiled-coil region" evidence="2">
    <location>
        <begin position="637"/>
        <end position="664"/>
    </location>
</feature>
<reference evidence="5 6" key="1">
    <citation type="submission" date="2019-08" db="EMBL/GenBank/DDBJ databases">
        <title>In-depth cultivation of the pig gut microbiome towards novel bacterial diversity and tailored functional studies.</title>
        <authorList>
            <person name="Wylensek D."/>
            <person name="Hitch T.C.A."/>
            <person name="Clavel T."/>
        </authorList>
    </citation>
    <scope>NUCLEOTIDE SEQUENCE [LARGE SCALE GENOMIC DNA]</scope>
    <source>
        <strain evidence="5 6">WCA-389-WT-5B</strain>
    </source>
</reference>
<evidence type="ECO:0000313" key="6">
    <source>
        <dbReference type="Proteomes" id="UP000441455"/>
    </source>
</evidence>
<keyword evidence="3" id="KW-0472">Membrane</keyword>
<accession>A0A6N7VL58</accession>
<dbReference type="InterPro" id="IPR010090">
    <property type="entry name" value="Phage_tape_meas"/>
</dbReference>
<keyword evidence="1" id="KW-1188">Viral release from host cell</keyword>
<feature type="transmembrane region" description="Helical" evidence="3">
    <location>
        <begin position="469"/>
        <end position="492"/>
    </location>
</feature>
<feature type="domain" description="Phage tail tape measure protein" evidence="4">
    <location>
        <begin position="77"/>
        <end position="279"/>
    </location>
</feature>
<dbReference type="PANTHER" id="PTHR37813">
    <property type="entry name" value="FELS-2 PROPHAGE PROTEIN"/>
    <property type="match status" value="1"/>
</dbReference>
<dbReference type="Pfam" id="PF10145">
    <property type="entry name" value="PhageMin_Tail"/>
    <property type="match status" value="1"/>
</dbReference>
<evidence type="ECO:0000256" key="3">
    <source>
        <dbReference type="SAM" id="Phobius"/>
    </source>
</evidence>
<keyword evidence="2" id="KW-0175">Coiled coil</keyword>
<dbReference type="EMBL" id="VULN01000009">
    <property type="protein sequence ID" value="MSS82367.1"/>
    <property type="molecule type" value="Genomic_DNA"/>
</dbReference>
<proteinExistence type="predicted"/>
<dbReference type="PANTHER" id="PTHR37813:SF1">
    <property type="entry name" value="FELS-2 PROPHAGE PROTEIN"/>
    <property type="match status" value="1"/>
</dbReference>
<evidence type="ECO:0000256" key="1">
    <source>
        <dbReference type="ARBA" id="ARBA00022612"/>
    </source>
</evidence>
<dbReference type="NCBIfam" id="TIGR01760">
    <property type="entry name" value="tape_meas_TP901"/>
    <property type="match status" value="1"/>
</dbReference>
<comment type="caution">
    <text evidence="5">The sequence shown here is derived from an EMBL/GenBank/DDBJ whole genome shotgun (WGS) entry which is preliminary data.</text>
</comment>
<dbReference type="OrthoDB" id="8429573at2"/>
<evidence type="ECO:0000259" key="4">
    <source>
        <dbReference type="Pfam" id="PF10145"/>
    </source>
</evidence>
<keyword evidence="3" id="KW-0812">Transmembrane</keyword>
<gene>
    <name evidence="5" type="ORF">FX155_07145</name>
</gene>
<evidence type="ECO:0000256" key="2">
    <source>
        <dbReference type="SAM" id="Coils"/>
    </source>
</evidence>
<dbReference type="AlphaFoldDB" id="A0A6N7VL58"/>
<sequence length="664" mass="70923">MNKNAKSLMNGIAQQRDSFAQMDKLATIYMGKMMAWGATTKFLSGPIQSAMKFESVMADVRKVVDFDTPKQFKEMSDDILKLSQRIPVSAQGLAQIMASAGQSGIARNELLSFTESAAKMGVAFDITADQAGDMMSKWRTAFKMSQPEVIALADKINYLGNKTAATASQISDVVTRIGPLGSIGGVASGDIAAMGASIVGAGINSEMAATGIKNFILGLTAGETVTKKQAAAYAELGLNSSEVAEGMQKDAKKTMLTVLESIKGLDKAKQSAVIKNLFGKESIGAIAPLLSNLDNLKKNLDLVSKPGYEGSMEKEFEERSKTTANAVQLLKNAATSLAVTMGSSLLPAIASGAAWVAKMATAVSNWGKANPVAVKYLYGMVVGFAAFMTVGNGVVVFLLRAKQAFHGVMIVVKSLRLVFMALKVAMTLISAHPIVLGFMALIAVGYLVYTHWGAISKFFATMWEAGKTALANFAAWITAKFGQAYAFVMGLWNGVKAFFESMWNGAISAVGNFVAYVRSKLSEAYDWVMDKWGAIKNFLSNPITGTVNIVKSVVGSGIHLASGGIFPKGAFMTSFAEESPEAAIPIDGSARAMGLWKETGRRLGALPLSGDHRSQSISVNYAPQITISGNADQSMINNAMDQSLDRLKRMLQELQQNQRRLAYE</sequence>
<dbReference type="Proteomes" id="UP000441455">
    <property type="component" value="Unassembled WGS sequence"/>
</dbReference>
<protein>
    <submittedName>
        <fullName evidence="5">Phage tail tape measure protein</fullName>
    </submittedName>
</protein>
<organism evidence="5 6">
    <name type="scientific">Acidaminococcus fermentans</name>
    <dbReference type="NCBI Taxonomy" id="905"/>
    <lineage>
        <taxon>Bacteria</taxon>
        <taxon>Bacillati</taxon>
        <taxon>Bacillota</taxon>
        <taxon>Negativicutes</taxon>
        <taxon>Acidaminococcales</taxon>
        <taxon>Acidaminococcaceae</taxon>
        <taxon>Acidaminococcus</taxon>
    </lineage>
</organism>
<feature type="transmembrane region" description="Helical" evidence="3">
    <location>
        <begin position="337"/>
        <end position="356"/>
    </location>
</feature>
<name>A0A6N7VL58_ACIFE</name>
<feature type="transmembrane region" description="Helical" evidence="3">
    <location>
        <begin position="376"/>
        <end position="399"/>
    </location>
</feature>
<evidence type="ECO:0000313" key="5">
    <source>
        <dbReference type="EMBL" id="MSS82367.1"/>
    </source>
</evidence>